<dbReference type="AlphaFoldDB" id="A0A1D2YSV4"/>
<dbReference type="SUPFAM" id="SSF109755">
    <property type="entry name" value="PhoU-like"/>
    <property type="match status" value="1"/>
</dbReference>
<dbReference type="InterPro" id="IPR038078">
    <property type="entry name" value="PhoU-like_sf"/>
</dbReference>
<feature type="domain" description="PhoU" evidence="8">
    <location>
        <begin position="121"/>
        <end position="206"/>
    </location>
</feature>
<evidence type="ECO:0000256" key="4">
    <source>
        <dbReference type="ARBA" id="ARBA00022448"/>
    </source>
</evidence>
<dbReference type="InterPro" id="IPR028366">
    <property type="entry name" value="PhoU"/>
</dbReference>
<dbReference type="GO" id="GO:0005737">
    <property type="term" value="C:cytoplasm"/>
    <property type="evidence" value="ECO:0007669"/>
    <property type="project" value="UniProtKB-SubCell"/>
</dbReference>
<comment type="subcellular location">
    <subcellularLocation>
        <location evidence="1 7">Cytoplasm</location>
    </subcellularLocation>
</comment>
<dbReference type="GO" id="GO:0030643">
    <property type="term" value="P:intracellular phosphate ion homeostasis"/>
    <property type="evidence" value="ECO:0007669"/>
    <property type="project" value="InterPro"/>
</dbReference>
<keyword evidence="10" id="KW-1185">Reference proteome</keyword>
<comment type="similarity">
    <text evidence="2 7">Belongs to the PhoU family.</text>
</comment>
<dbReference type="PANTHER" id="PTHR42930">
    <property type="entry name" value="PHOSPHATE-SPECIFIC TRANSPORT SYSTEM ACCESSORY PROTEIN PHOU"/>
    <property type="match status" value="1"/>
</dbReference>
<dbReference type="PANTHER" id="PTHR42930:SF3">
    <property type="entry name" value="PHOSPHATE-SPECIFIC TRANSPORT SYSTEM ACCESSORY PROTEIN PHOU"/>
    <property type="match status" value="1"/>
</dbReference>
<evidence type="ECO:0000256" key="2">
    <source>
        <dbReference type="ARBA" id="ARBA00008107"/>
    </source>
</evidence>
<reference evidence="9 10" key="1">
    <citation type="submission" date="2016-09" db="EMBL/GenBank/DDBJ databases">
        <title>Draft genome sequence for the type strain of Vulcanibacillus modesticaldus BR, a strictly anaerobic, moderately thermophilic, and nitrate-reducing bacterium from deep sea-hydrothermal vents of the Mid-Atlantic Ridge.</title>
        <authorList>
            <person name="Abin C.A."/>
            <person name="Hollibaugh J.T."/>
        </authorList>
    </citation>
    <scope>NUCLEOTIDE SEQUENCE [LARGE SCALE GENOMIC DNA]</scope>
    <source>
        <strain evidence="9 10">BR</strain>
    </source>
</reference>
<feature type="domain" description="PhoU" evidence="8">
    <location>
        <begin position="19"/>
        <end position="105"/>
    </location>
</feature>
<dbReference type="GO" id="GO:0045936">
    <property type="term" value="P:negative regulation of phosphate metabolic process"/>
    <property type="evidence" value="ECO:0007669"/>
    <property type="project" value="InterPro"/>
</dbReference>
<keyword evidence="4 7" id="KW-0813">Transport</keyword>
<proteinExistence type="inferred from homology"/>
<evidence type="ECO:0000313" key="9">
    <source>
        <dbReference type="EMBL" id="OEF98088.1"/>
    </source>
</evidence>
<dbReference type="OrthoDB" id="9814256at2"/>
<sequence>MNSRQNFDSLLQKLKEKLLTLSELVEQSLHNSVESLRTLDGELAEEVIAGDNKIDDLEIEIDEDAVRLIATQQPVARDLRKIISAIKIASDLERVADLSVNIAKVTIRLQGQKLVKPLIDIPKMAENAQKMLRVGIDSYIKEDIALAKQLKDMDDTIDHMYKSILNELIELMVQDSQIVNQGQQLGFAARYIERIADHITNIGESVIYLVSGKRHELND</sequence>
<dbReference type="EMBL" id="MIJF01000056">
    <property type="protein sequence ID" value="OEF98088.1"/>
    <property type="molecule type" value="Genomic_DNA"/>
</dbReference>
<organism evidence="9 10">
    <name type="scientific">Vulcanibacillus modesticaldus</name>
    <dbReference type="NCBI Taxonomy" id="337097"/>
    <lineage>
        <taxon>Bacteria</taxon>
        <taxon>Bacillati</taxon>
        <taxon>Bacillota</taxon>
        <taxon>Bacilli</taxon>
        <taxon>Bacillales</taxon>
        <taxon>Bacillaceae</taxon>
        <taxon>Vulcanibacillus</taxon>
    </lineage>
</organism>
<dbReference type="Gene3D" id="1.20.58.220">
    <property type="entry name" value="Phosphate transport system protein phou homolog 2, domain 2"/>
    <property type="match status" value="1"/>
</dbReference>
<dbReference type="NCBIfam" id="TIGR02135">
    <property type="entry name" value="phoU_full"/>
    <property type="match status" value="1"/>
</dbReference>
<comment type="subunit">
    <text evidence="3 7">Homodimer.</text>
</comment>
<comment type="caution">
    <text evidence="9">The sequence shown here is derived from an EMBL/GenBank/DDBJ whole genome shotgun (WGS) entry which is preliminary data.</text>
</comment>
<keyword evidence="6 7" id="KW-0592">Phosphate transport</keyword>
<protein>
    <recommendedName>
        <fullName evidence="7">Phosphate-specific transport system accessory protein PhoU</fullName>
    </recommendedName>
</protein>
<dbReference type="PIRSF" id="PIRSF003107">
    <property type="entry name" value="PhoU"/>
    <property type="match status" value="1"/>
</dbReference>
<evidence type="ECO:0000256" key="1">
    <source>
        <dbReference type="ARBA" id="ARBA00004496"/>
    </source>
</evidence>
<dbReference type="Proteomes" id="UP000243739">
    <property type="component" value="Unassembled WGS sequence"/>
</dbReference>
<dbReference type="FunFam" id="1.20.58.220:FF:000004">
    <property type="entry name" value="Phosphate-specific transport system accessory protein PhoU"/>
    <property type="match status" value="1"/>
</dbReference>
<gene>
    <name evidence="9" type="ORF">BHF71_03455</name>
</gene>
<evidence type="ECO:0000259" key="8">
    <source>
        <dbReference type="Pfam" id="PF01895"/>
    </source>
</evidence>
<dbReference type="Pfam" id="PF01895">
    <property type="entry name" value="PhoU"/>
    <property type="match status" value="2"/>
</dbReference>
<dbReference type="STRING" id="337097.BHF71_03455"/>
<evidence type="ECO:0000313" key="10">
    <source>
        <dbReference type="Proteomes" id="UP000243739"/>
    </source>
</evidence>
<dbReference type="InterPro" id="IPR026022">
    <property type="entry name" value="PhoU_dom"/>
</dbReference>
<name>A0A1D2YSV4_9BACI</name>
<keyword evidence="5 7" id="KW-0963">Cytoplasm</keyword>
<accession>A0A1D2YSV4</accession>
<evidence type="ECO:0000256" key="7">
    <source>
        <dbReference type="PIRNR" id="PIRNR003107"/>
    </source>
</evidence>
<evidence type="ECO:0000256" key="6">
    <source>
        <dbReference type="ARBA" id="ARBA00022592"/>
    </source>
</evidence>
<comment type="function">
    <text evidence="7">Plays a role in the regulation of phosphate uptake.</text>
</comment>
<evidence type="ECO:0000256" key="3">
    <source>
        <dbReference type="ARBA" id="ARBA00011738"/>
    </source>
</evidence>
<evidence type="ECO:0000256" key="5">
    <source>
        <dbReference type="ARBA" id="ARBA00022490"/>
    </source>
</evidence>
<dbReference type="GO" id="GO:0006817">
    <property type="term" value="P:phosphate ion transport"/>
    <property type="evidence" value="ECO:0007669"/>
    <property type="project" value="UniProtKB-KW"/>
</dbReference>
<dbReference type="RefSeq" id="WP_069657388.1">
    <property type="nucleotide sequence ID" value="NZ_MIJF01000056.1"/>
</dbReference>